<keyword evidence="1" id="KW-0285">Flavoprotein</keyword>
<keyword evidence="5" id="KW-1185">Reference proteome</keyword>
<dbReference type="PANTHER" id="PTHR43278:SF2">
    <property type="entry name" value="IRON-SULFUR FLAVOPROTEIN"/>
    <property type="match status" value="1"/>
</dbReference>
<organism evidence="4 5">
    <name type="scientific">Segatella cerevisiae</name>
    <dbReference type="NCBI Taxonomy" id="2053716"/>
    <lineage>
        <taxon>Bacteria</taxon>
        <taxon>Pseudomonadati</taxon>
        <taxon>Bacteroidota</taxon>
        <taxon>Bacteroidia</taxon>
        <taxon>Bacteroidales</taxon>
        <taxon>Prevotellaceae</taxon>
        <taxon>Segatella</taxon>
    </lineage>
</organism>
<evidence type="ECO:0000313" key="5">
    <source>
        <dbReference type="Proteomes" id="UP001204015"/>
    </source>
</evidence>
<evidence type="ECO:0000256" key="2">
    <source>
        <dbReference type="ARBA" id="ARBA00022643"/>
    </source>
</evidence>
<name>A0ABT1BVB1_9BACT</name>
<gene>
    <name evidence="4" type="ORF">NG821_02540</name>
</gene>
<comment type="caution">
    <text evidence="4">The sequence shown here is derived from an EMBL/GenBank/DDBJ whole genome shotgun (WGS) entry which is preliminary data.</text>
</comment>
<dbReference type="Pfam" id="PF03358">
    <property type="entry name" value="FMN_red"/>
    <property type="match status" value="1"/>
</dbReference>
<dbReference type="RefSeq" id="WP_252760086.1">
    <property type="nucleotide sequence ID" value="NZ_JAMXLY010000005.1"/>
</dbReference>
<dbReference type="Proteomes" id="UP001204015">
    <property type="component" value="Unassembled WGS sequence"/>
</dbReference>
<dbReference type="PANTHER" id="PTHR43278">
    <property type="entry name" value="NAD(P)H-DEPENDENT FMN-CONTAINING OXIDOREDUCTASE YWQN-RELATED"/>
    <property type="match status" value="1"/>
</dbReference>
<proteinExistence type="predicted"/>
<dbReference type="InterPro" id="IPR005025">
    <property type="entry name" value="FMN_Rdtase-like_dom"/>
</dbReference>
<feature type="domain" description="NADPH-dependent FMN reductase-like" evidence="3">
    <location>
        <begin position="1"/>
        <end position="124"/>
    </location>
</feature>
<evidence type="ECO:0000256" key="1">
    <source>
        <dbReference type="ARBA" id="ARBA00022630"/>
    </source>
</evidence>
<evidence type="ECO:0000259" key="3">
    <source>
        <dbReference type="Pfam" id="PF03358"/>
    </source>
</evidence>
<protein>
    <submittedName>
        <fullName evidence="4">Flavodoxin family protein</fullName>
    </submittedName>
</protein>
<dbReference type="InterPro" id="IPR051796">
    <property type="entry name" value="ISF_SsuE-like"/>
</dbReference>
<dbReference type="SUPFAM" id="SSF52218">
    <property type="entry name" value="Flavoproteins"/>
    <property type="match status" value="1"/>
</dbReference>
<evidence type="ECO:0000313" key="4">
    <source>
        <dbReference type="EMBL" id="MCO6024730.1"/>
    </source>
</evidence>
<dbReference type="Gene3D" id="3.40.50.360">
    <property type="match status" value="1"/>
</dbReference>
<accession>A0ABT1BVB1</accession>
<keyword evidence="2" id="KW-0288">FMN</keyword>
<dbReference type="EMBL" id="JAMXLY010000005">
    <property type="protein sequence ID" value="MCO6024730.1"/>
    <property type="molecule type" value="Genomic_DNA"/>
</dbReference>
<dbReference type="InterPro" id="IPR029039">
    <property type="entry name" value="Flavoprotein-like_sf"/>
</dbReference>
<sequence length="189" mass="20940">MRVLVINGSPRKNGNIAKMLHSIADHVDSADVHWINVNDLKIHACTGCMKCRASGTCVLPEDDGHHMAEEIKWCDALILGTPVYWGNMSGQMKLMFDRIVPSMMGESKSGIPIALHKGKKAIIVTASTTIWPFSFLFRETTNTNHAMKEILHYSGFKVIGKLVYPGTKGKKSIPQRILNKGKRLGAKIK</sequence>
<reference evidence="4 5" key="1">
    <citation type="submission" date="2022-06" db="EMBL/GenBank/DDBJ databases">
        <title>A taxonomic note on the genus Prevotella: Description of four novel genera and emended description of the genera Hallella and Xylanibacter.</title>
        <authorList>
            <person name="Hitch T.C.A."/>
        </authorList>
    </citation>
    <scope>NUCLEOTIDE SEQUENCE [LARGE SCALE GENOMIC DNA]</scope>
    <source>
        <strain evidence="4 5">DSM 100619</strain>
    </source>
</reference>